<dbReference type="PROSITE" id="PS51450">
    <property type="entry name" value="LRR"/>
    <property type="match status" value="4"/>
</dbReference>
<dbReference type="Gene3D" id="3.80.10.10">
    <property type="entry name" value="Ribonuclease Inhibitor"/>
    <property type="match status" value="1"/>
</dbReference>
<accession>A0AA86TXA3</accession>
<protein>
    <submittedName>
        <fullName evidence="3">Rab Family Protein</fullName>
    </submittedName>
</protein>
<name>A0AA86TXA3_9EUKA</name>
<dbReference type="PANTHER" id="PTHR46652">
    <property type="entry name" value="LEUCINE-RICH REPEAT AND IQ DOMAIN-CONTAINING PROTEIN 1-RELATED"/>
    <property type="match status" value="1"/>
</dbReference>
<gene>
    <name evidence="3" type="ORF">HINF_LOCUS18137</name>
    <name evidence="4" type="ORF">HINF_LOCUS2767</name>
</gene>
<keyword evidence="5" id="KW-1185">Reference proteome</keyword>
<keyword evidence="2" id="KW-0677">Repeat</keyword>
<sequence>MSGQQCGQDNTRIIKLFQNKIKNGKLYINNQDQRVRAYKIQSLEILQNFKIQRLELHHCPDLILKLQNKILKELEMKDCKIQSIDELYLENLELLHLEEYHQENDYVFDQQKGFVIIDSPQLMLNISHLRKCNKLKILHLIGYKDIDIDPLNLLTGLIRLNLSDCGLKNISQLVTLINLQELCLSKNNLMDLDSIQYLKSLTKLDVRDCFVKNIEGFQELSSLKELNMESNIEVDISPLKHLTSINTLNLSHCGQQNLNVLTPLINLISLNVASNEIIDISPLQFMKQLKQLNCQSNEILNIDVLRSLTSLEELNISMNPLIYLAPLKELKLNKLEAYIMYQIQDYPELKNKESNQARIEIVLSEEEIQLINTIRDLNAPIIKLKQITEQRQNFIVQINIKKQNATEQLKLQYYNQTVFTQKIVQLFQQSINQENYN</sequence>
<organism evidence="3">
    <name type="scientific">Hexamita inflata</name>
    <dbReference type="NCBI Taxonomy" id="28002"/>
    <lineage>
        <taxon>Eukaryota</taxon>
        <taxon>Metamonada</taxon>
        <taxon>Diplomonadida</taxon>
        <taxon>Hexamitidae</taxon>
        <taxon>Hexamitinae</taxon>
        <taxon>Hexamita</taxon>
    </lineage>
</organism>
<dbReference type="PANTHER" id="PTHR46652:SF3">
    <property type="entry name" value="LEUCINE-RICH REPEAT-CONTAINING PROTEIN 9"/>
    <property type="match status" value="1"/>
</dbReference>
<comment type="caution">
    <text evidence="3">The sequence shown here is derived from an EMBL/GenBank/DDBJ whole genome shotgun (WGS) entry which is preliminary data.</text>
</comment>
<evidence type="ECO:0000256" key="2">
    <source>
        <dbReference type="ARBA" id="ARBA00022737"/>
    </source>
</evidence>
<dbReference type="Proteomes" id="UP001642409">
    <property type="component" value="Unassembled WGS sequence"/>
</dbReference>
<reference evidence="3" key="1">
    <citation type="submission" date="2023-06" db="EMBL/GenBank/DDBJ databases">
        <authorList>
            <person name="Kurt Z."/>
        </authorList>
    </citation>
    <scope>NUCLEOTIDE SEQUENCE</scope>
</reference>
<dbReference type="SUPFAM" id="SSF52058">
    <property type="entry name" value="L domain-like"/>
    <property type="match status" value="1"/>
</dbReference>
<proteinExistence type="predicted"/>
<dbReference type="InterPro" id="IPR032675">
    <property type="entry name" value="LRR_dom_sf"/>
</dbReference>
<dbReference type="InterPro" id="IPR001611">
    <property type="entry name" value="Leu-rich_rpt"/>
</dbReference>
<keyword evidence="1" id="KW-0433">Leucine-rich repeat</keyword>
<evidence type="ECO:0000256" key="1">
    <source>
        <dbReference type="ARBA" id="ARBA00022614"/>
    </source>
</evidence>
<evidence type="ECO:0000313" key="4">
    <source>
        <dbReference type="EMBL" id="CAL5974266.1"/>
    </source>
</evidence>
<evidence type="ECO:0000313" key="5">
    <source>
        <dbReference type="Proteomes" id="UP001642409"/>
    </source>
</evidence>
<reference evidence="4 5" key="2">
    <citation type="submission" date="2024-07" db="EMBL/GenBank/DDBJ databases">
        <authorList>
            <person name="Akdeniz Z."/>
        </authorList>
    </citation>
    <scope>NUCLEOTIDE SEQUENCE [LARGE SCALE GENOMIC DNA]</scope>
</reference>
<dbReference type="EMBL" id="CATOUU010000464">
    <property type="protein sequence ID" value="CAI9930492.1"/>
    <property type="molecule type" value="Genomic_DNA"/>
</dbReference>
<evidence type="ECO:0000313" key="3">
    <source>
        <dbReference type="EMBL" id="CAI9930492.1"/>
    </source>
</evidence>
<dbReference type="EMBL" id="CAXDID020000005">
    <property type="protein sequence ID" value="CAL5974266.1"/>
    <property type="molecule type" value="Genomic_DNA"/>
</dbReference>
<dbReference type="AlphaFoldDB" id="A0AA86TXA3"/>
<dbReference type="InterPro" id="IPR050836">
    <property type="entry name" value="SDS22/Internalin_LRR"/>
</dbReference>